<dbReference type="InterPro" id="IPR020843">
    <property type="entry name" value="ER"/>
</dbReference>
<dbReference type="Proteomes" id="UP000234331">
    <property type="component" value="Unassembled WGS sequence"/>
</dbReference>
<dbReference type="EC" id="1.6.5.5" evidence="2"/>
<dbReference type="Gene3D" id="3.40.50.720">
    <property type="entry name" value="NAD(P)-binding Rossmann-like Domain"/>
    <property type="match status" value="1"/>
</dbReference>
<dbReference type="OrthoDB" id="4190732at2"/>
<dbReference type="GO" id="GO:0003960">
    <property type="term" value="F:quinone reductase (NADPH) activity"/>
    <property type="evidence" value="ECO:0007669"/>
    <property type="project" value="UniProtKB-EC"/>
</dbReference>
<evidence type="ECO:0000313" key="3">
    <source>
        <dbReference type="Proteomes" id="UP000234331"/>
    </source>
</evidence>
<accession>A0A2I2KMF5</accession>
<protein>
    <submittedName>
        <fullName evidence="2">Zn-dependent oxidoreductase, NADPH:quinone reductase</fullName>
        <ecNumber evidence="2">1.6.5.5</ecNumber>
    </submittedName>
</protein>
<keyword evidence="3" id="KW-1185">Reference proteome</keyword>
<dbReference type="InterPro" id="IPR051397">
    <property type="entry name" value="Zn-ADH-like_protein"/>
</dbReference>
<dbReference type="PANTHER" id="PTHR43677">
    <property type="entry name" value="SHORT-CHAIN DEHYDROGENASE/REDUCTASE"/>
    <property type="match status" value="1"/>
</dbReference>
<evidence type="ECO:0000259" key="1">
    <source>
        <dbReference type="SMART" id="SM00829"/>
    </source>
</evidence>
<dbReference type="InterPro" id="IPR013149">
    <property type="entry name" value="ADH-like_C"/>
</dbReference>
<dbReference type="AlphaFoldDB" id="A0A2I2KMF5"/>
<dbReference type="PANTHER" id="PTHR43677:SF4">
    <property type="entry name" value="QUINONE OXIDOREDUCTASE-LIKE PROTEIN 2"/>
    <property type="match status" value="1"/>
</dbReference>
<sequence length="329" mass="33536">MRAAVCRQLGEPGALSVEAVDRPRPGPGEALVRIHAAGVNLPDVLIMAGRYQVAVAPPFVLGAEFAGVVAEVGSGVGRVRVGDRVAGMVTGNTAASGAFAEFAAVPESALTPVPETVDLAVAAATWVCHLTAYHALRSVAELRAGERLVVLGAAGGVGLAAVEVGALLGATVVAAASSPEKLAVCRDQGATHLIDYEREPLRDAIRAACGGADVVLDPVGGRWAEPALRTLGWGGRFVTIGYASGEIPKIPLNLVLLKGMTILGFGNAGLELNEPELAARDRAELGDLLADGKLAPRIGARYPLDEAAAALALVANRQAIGKIVLDIAP</sequence>
<keyword evidence="2" id="KW-0560">Oxidoreductase</keyword>
<dbReference type="RefSeq" id="WP_101830806.1">
    <property type="nucleotide sequence ID" value="NZ_FZMO01000068.1"/>
</dbReference>
<dbReference type="InterPro" id="IPR036291">
    <property type="entry name" value="NAD(P)-bd_dom_sf"/>
</dbReference>
<organism evidence="2 3">
    <name type="scientific">Frankia canadensis</name>
    <dbReference type="NCBI Taxonomy" id="1836972"/>
    <lineage>
        <taxon>Bacteria</taxon>
        <taxon>Bacillati</taxon>
        <taxon>Actinomycetota</taxon>
        <taxon>Actinomycetes</taxon>
        <taxon>Frankiales</taxon>
        <taxon>Frankiaceae</taxon>
        <taxon>Frankia</taxon>
    </lineage>
</organism>
<dbReference type="Pfam" id="PF08240">
    <property type="entry name" value="ADH_N"/>
    <property type="match status" value="1"/>
</dbReference>
<name>A0A2I2KMF5_9ACTN</name>
<dbReference type="CDD" id="cd08241">
    <property type="entry name" value="QOR1"/>
    <property type="match status" value="1"/>
</dbReference>
<feature type="domain" description="Enoyl reductase (ER)" evidence="1">
    <location>
        <begin position="10"/>
        <end position="325"/>
    </location>
</feature>
<dbReference type="EMBL" id="FZMO01000068">
    <property type="protein sequence ID" value="SNQ46857.1"/>
    <property type="molecule type" value="Genomic_DNA"/>
</dbReference>
<dbReference type="SMART" id="SM00829">
    <property type="entry name" value="PKS_ER"/>
    <property type="match status" value="1"/>
</dbReference>
<dbReference type="SUPFAM" id="SSF51735">
    <property type="entry name" value="NAD(P)-binding Rossmann-fold domains"/>
    <property type="match status" value="1"/>
</dbReference>
<dbReference type="InterPro" id="IPR013154">
    <property type="entry name" value="ADH-like_N"/>
</dbReference>
<dbReference type="Pfam" id="PF00107">
    <property type="entry name" value="ADH_zinc_N"/>
    <property type="match status" value="1"/>
</dbReference>
<reference evidence="2 3" key="1">
    <citation type="submission" date="2017-06" db="EMBL/GenBank/DDBJ databases">
        <authorList>
            <person name="Kim H.J."/>
            <person name="Triplett B.A."/>
        </authorList>
    </citation>
    <scope>NUCLEOTIDE SEQUENCE [LARGE SCALE GENOMIC DNA]</scope>
    <source>
        <strain evidence="2">FRACA_ARgP5</strain>
    </source>
</reference>
<dbReference type="Gene3D" id="3.90.180.10">
    <property type="entry name" value="Medium-chain alcohol dehydrogenases, catalytic domain"/>
    <property type="match status" value="1"/>
</dbReference>
<dbReference type="SUPFAM" id="SSF50129">
    <property type="entry name" value="GroES-like"/>
    <property type="match status" value="1"/>
</dbReference>
<gene>
    <name evidence="2" type="ORF">FRACA_160008</name>
</gene>
<dbReference type="InterPro" id="IPR011032">
    <property type="entry name" value="GroES-like_sf"/>
</dbReference>
<proteinExistence type="predicted"/>
<evidence type="ECO:0000313" key="2">
    <source>
        <dbReference type="EMBL" id="SNQ46857.1"/>
    </source>
</evidence>